<keyword evidence="2 8" id="KW-0645">Protease</keyword>
<keyword evidence="3" id="KW-0064">Aspartyl protease</keyword>
<evidence type="ECO:0000256" key="4">
    <source>
        <dbReference type="ARBA" id="ARBA00022801"/>
    </source>
</evidence>
<feature type="compositionally biased region" description="Low complexity" evidence="5">
    <location>
        <begin position="453"/>
        <end position="465"/>
    </location>
</feature>
<keyword evidence="6" id="KW-0472">Membrane</keyword>
<evidence type="ECO:0000256" key="3">
    <source>
        <dbReference type="ARBA" id="ARBA00022750"/>
    </source>
</evidence>
<dbReference type="InterPro" id="IPR001461">
    <property type="entry name" value="Aspartic_peptidase_A1"/>
</dbReference>
<organism evidence="8 9">
    <name type="scientific">Tetrahymena thermophila (strain SB210)</name>
    <dbReference type="NCBI Taxonomy" id="312017"/>
    <lineage>
        <taxon>Eukaryota</taxon>
        <taxon>Sar</taxon>
        <taxon>Alveolata</taxon>
        <taxon>Ciliophora</taxon>
        <taxon>Intramacronucleata</taxon>
        <taxon>Oligohymenophorea</taxon>
        <taxon>Hymenostomatida</taxon>
        <taxon>Tetrahymenina</taxon>
        <taxon>Tetrahymenidae</taxon>
        <taxon>Tetrahymena</taxon>
    </lineage>
</organism>
<dbReference type="GeneID" id="7834921"/>
<dbReference type="InterPro" id="IPR034164">
    <property type="entry name" value="Pepsin-like_dom"/>
</dbReference>
<dbReference type="OrthoDB" id="771136at2759"/>
<feature type="transmembrane region" description="Helical" evidence="6">
    <location>
        <begin position="309"/>
        <end position="333"/>
    </location>
</feature>
<dbReference type="PANTHER" id="PTHR47966:SF51">
    <property type="entry name" value="BETA-SITE APP-CLEAVING ENZYME, ISOFORM A-RELATED"/>
    <property type="match status" value="1"/>
</dbReference>
<evidence type="ECO:0000256" key="6">
    <source>
        <dbReference type="SAM" id="Phobius"/>
    </source>
</evidence>
<dbReference type="STRING" id="312017.I7M0P1"/>
<dbReference type="InterPro" id="IPR033121">
    <property type="entry name" value="PEPTIDASE_A1"/>
</dbReference>
<accession>I7M0P1</accession>
<feature type="domain" description="Peptidase A1" evidence="7">
    <location>
        <begin position="1"/>
        <end position="296"/>
    </location>
</feature>
<gene>
    <name evidence="8" type="ORF">TTHERM_00561550</name>
</gene>
<dbReference type="InParanoid" id="I7M0P1"/>
<keyword evidence="6" id="KW-0812">Transmembrane</keyword>
<evidence type="ECO:0000313" key="8">
    <source>
        <dbReference type="EMBL" id="EAR89964.2"/>
    </source>
</evidence>
<dbReference type="GO" id="GO:0004190">
    <property type="term" value="F:aspartic-type endopeptidase activity"/>
    <property type="evidence" value="ECO:0007669"/>
    <property type="project" value="UniProtKB-KW"/>
</dbReference>
<evidence type="ECO:0000256" key="2">
    <source>
        <dbReference type="ARBA" id="ARBA00022670"/>
    </source>
</evidence>
<evidence type="ECO:0000313" key="9">
    <source>
        <dbReference type="Proteomes" id="UP000009168"/>
    </source>
</evidence>
<dbReference type="GO" id="GO:0006508">
    <property type="term" value="P:proteolysis"/>
    <property type="evidence" value="ECO:0007669"/>
    <property type="project" value="UniProtKB-KW"/>
</dbReference>
<dbReference type="SUPFAM" id="SSF50630">
    <property type="entry name" value="Acid proteases"/>
    <property type="match status" value="1"/>
</dbReference>
<dbReference type="CDD" id="cd05471">
    <property type="entry name" value="pepsin_like"/>
    <property type="match status" value="1"/>
</dbReference>
<dbReference type="AlphaFoldDB" id="I7M0P1"/>
<dbReference type="EMBL" id="GG662808">
    <property type="protein sequence ID" value="EAR89964.2"/>
    <property type="molecule type" value="Genomic_DNA"/>
</dbReference>
<dbReference type="RefSeq" id="XP_001010209.2">
    <property type="nucleotide sequence ID" value="XM_001010209.2"/>
</dbReference>
<evidence type="ECO:0000256" key="5">
    <source>
        <dbReference type="SAM" id="MobiDB-lite"/>
    </source>
</evidence>
<proteinExistence type="inferred from homology"/>
<reference evidence="9" key="1">
    <citation type="journal article" date="2006" name="PLoS Biol.">
        <title>Macronuclear genome sequence of the ciliate Tetrahymena thermophila, a model eukaryote.</title>
        <authorList>
            <person name="Eisen J.A."/>
            <person name="Coyne R.S."/>
            <person name="Wu M."/>
            <person name="Wu D."/>
            <person name="Thiagarajan M."/>
            <person name="Wortman J.R."/>
            <person name="Badger J.H."/>
            <person name="Ren Q."/>
            <person name="Amedeo P."/>
            <person name="Jones K.M."/>
            <person name="Tallon L.J."/>
            <person name="Delcher A.L."/>
            <person name="Salzberg S.L."/>
            <person name="Silva J.C."/>
            <person name="Haas B.J."/>
            <person name="Majoros W.H."/>
            <person name="Farzad M."/>
            <person name="Carlton J.M."/>
            <person name="Smith R.K. Jr."/>
            <person name="Garg J."/>
            <person name="Pearlman R.E."/>
            <person name="Karrer K.M."/>
            <person name="Sun L."/>
            <person name="Manning G."/>
            <person name="Elde N.C."/>
            <person name="Turkewitz A.P."/>
            <person name="Asai D.J."/>
            <person name="Wilkes D.E."/>
            <person name="Wang Y."/>
            <person name="Cai H."/>
            <person name="Collins K."/>
            <person name="Stewart B.A."/>
            <person name="Lee S.R."/>
            <person name="Wilamowska K."/>
            <person name="Weinberg Z."/>
            <person name="Ruzzo W.L."/>
            <person name="Wloga D."/>
            <person name="Gaertig J."/>
            <person name="Frankel J."/>
            <person name="Tsao C.-C."/>
            <person name="Gorovsky M.A."/>
            <person name="Keeling P.J."/>
            <person name="Waller R.F."/>
            <person name="Patron N.J."/>
            <person name="Cherry J.M."/>
            <person name="Stover N.A."/>
            <person name="Krieger C.J."/>
            <person name="del Toro C."/>
            <person name="Ryder H.F."/>
            <person name="Williamson S.C."/>
            <person name="Barbeau R.A."/>
            <person name="Hamilton E.P."/>
            <person name="Orias E."/>
        </authorList>
    </citation>
    <scope>NUCLEOTIDE SEQUENCE [LARGE SCALE GENOMIC DNA]</scope>
    <source>
        <strain evidence="9">SB210</strain>
    </source>
</reference>
<dbReference type="InterPro" id="IPR021109">
    <property type="entry name" value="Peptidase_aspartic_dom_sf"/>
</dbReference>
<dbReference type="Pfam" id="PF00026">
    <property type="entry name" value="Asp"/>
    <property type="match status" value="1"/>
</dbReference>
<sequence length="474" mass="53008">MVLQQVKVQMFQQVSLAKKPLATISFKSYLQAISHIYKQLNQFLQIFDIYISLTNISKYQLLCQQLNICLKQIKFNFNKQAEGVLGMQMFSFYKPNGNSYVANLFKNGNIQQNMFSFYFGSTPQLTVGGFDASSVQNVSNINYHNVVMNGNNDNTQQWVVRGSQLVVGNFSQYFLQGYNLVQVSTADSYIKVSEDIFVNLMRYFINNLKVQKQGSQYTLPCSQKFPNFVLYLPDNNGNMQIYNLTSDYFINKQSDTCFLMIADLGYQQTVKIVLGTPFLQKYVSIFSMNNATIGFSLASVNSSSGSSSLPGWAIALIVIACIIIVALILFFLYRKWRSNKDRDFSTDSNGDIITYSKRQSNFNNSNNKANASSANNISTNLSVMNTSNQVVSNKNQNVSTNLAVMNTSNQVVSSKTNGNVTIQTGNFSSSTVTSSKQVVSSQQISTQKIVTSTSTSSKQVTSTSKYEISNNNNF</sequence>
<protein>
    <submittedName>
        <fullName evidence="8">Eukaryotic aspartyl protease family protein, putative</fullName>
    </submittedName>
</protein>
<keyword evidence="9" id="KW-1185">Reference proteome</keyword>
<dbReference type="Proteomes" id="UP000009168">
    <property type="component" value="Unassembled WGS sequence"/>
</dbReference>
<dbReference type="PANTHER" id="PTHR47966">
    <property type="entry name" value="BETA-SITE APP-CLEAVING ENZYME, ISOFORM A-RELATED"/>
    <property type="match status" value="1"/>
</dbReference>
<comment type="similarity">
    <text evidence="1">Belongs to the peptidase A1 family.</text>
</comment>
<evidence type="ECO:0000256" key="1">
    <source>
        <dbReference type="ARBA" id="ARBA00007447"/>
    </source>
</evidence>
<dbReference type="PROSITE" id="PS51767">
    <property type="entry name" value="PEPTIDASE_A1"/>
    <property type="match status" value="1"/>
</dbReference>
<dbReference type="Gene3D" id="2.40.70.10">
    <property type="entry name" value="Acid Proteases"/>
    <property type="match status" value="1"/>
</dbReference>
<name>I7M0P1_TETTS</name>
<keyword evidence="6" id="KW-1133">Transmembrane helix</keyword>
<dbReference type="KEGG" id="tet:TTHERM_00561550"/>
<feature type="region of interest" description="Disordered" evidence="5">
    <location>
        <begin position="453"/>
        <end position="474"/>
    </location>
</feature>
<evidence type="ECO:0000259" key="7">
    <source>
        <dbReference type="PROSITE" id="PS51767"/>
    </source>
</evidence>
<keyword evidence="4" id="KW-0378">Hydrolase</keyword>
<dbReference type="eggNOG" id="KOG1339">
    <property type="taxonomic scope" value="Eukaryota"/>
</dbReference>